<dbReference type="Proteomes" id="UP000199004">
    <property type="component" value="Unassembled WGS sequence"/>
</dbReference>
<reference evidence="3 4" key="1">
    <citation type="submission" date="2016-10" db="EMBL/GenBank/DDBJ databases">
        <authorList>
            <person name="de Groot N.N."/>
        </authorList>
    </citation>
    <scope>NUCLEOTIDE SEQUENCE [LARGE SCALE GENOMIC DNA]</scope>
    <source>
        <strain evidence="3 4">CGMCC 1.11147</strain>
    </source>
</reference>
<feature type="transmembrane region" description="Helical" evidence="1">
    <location>
        <begin position="23"/>
        <end position="42"/>
    </location>
</feature>
<name>A0A1H0GQ44_9ACTN</name>
<dbReference type="RefSeq" id="WP_091025912.1">
    <property type="nucleotide sequence ID" value="NZ_BKAE01000008.1"/>
</dbReference>
<gene>
    <name evidence="3" type="ORF">SAMN05192576_3300</name>
</gene>
<dbReference type="STRING" id="1005944.SAMN05192576_3300"/>
<dbReference type="EMBL" id="FNIC01000006">
    <property type="protein sequence ID" value="SDO08929.1"/>
    <property type="molecule type" value="Genomic_DNA"/>
</dbReference>
<dbReference type="OrthoDB" id="3824918at2"/>
<dbReference type="Pfam" id="PF10756">
    <property type="entry name" value="bPH_6"/>
    <property type="match status" value="1"/>
</dbReference>
<keyword evidence="1" id="KW-0812">Transmembrane</keyword>
<sequence>MPADSEPSLVPLPHTWRPLGPRIAGIVAGAVVLVITVFLWVGFDAETRAAVTPFQRGTVVAFGLLAASVIHALARSRADAEIDGLVVVNGYRRHTYAWEQIIAVRMPPGAPWVTLDLADGTTASVMAIQGSDGERAKRALRQLRALVDRPQNP</sequence>
<protein>
    <submittedName>
        <fullName evidence="3">PH domain-containing protein</fullName>
    </submittedName>
</protein>
<keyword evidence="1" id="KW-1133">Transmembrane helix</keyword>
<keyword evidence="4" id="KW-1185">Reference proteome</keyword>
<dbReference type="InterPro" id="IPR019692">
    <property type="entry name" value="CFP-6_PH"/>
</dbReference>
<accession>A0A1H0GQ44</accession>
<organism evidence="3 4">
    <name type="scientific">Nocardioides szechwanensis</name>
    <dbReference type="NCBI Taxonomy" id="1005944"/>
    <lineage>
        <taxon>Bacteria</taxon>
        <taxon>Bacillati</taxon>
        <taxon>Actinomycetota</taxon>
        <taxon>Actinomycetes</taxon>
        <taxon>Propionibacteriales</taxon>
        <taxon>Nocardioidaceae</taxon>
        <taxon>Nocardioides</taxon>
    </lineage>
</organism>
<evidence type="ECO:0000256" key="1">
    <source>
        <dbReference type="SAM" id="Phobius"/>
    </source>
</evidence>
<proteinExistence type="predicted"/>
<evidence type="ECO:0000313" key="4">
    <source>
        <dbReference type="Proteomes" id="UP000199004"/>
    </source>
</evidence>
<evidence type="ECO:0000259" key="2">
    <source>
        <dbReference type="Pfam" id="PF10756"/>
    </source>
</evidence>
<evidence type="ECO:0000313" key="3">
    <source>
        <dbReference type="EMBL" id="SDO08929.1"/>
    </source>
</evidence>
<feature type="domain" description="Low molecular weight protein antigen 6 PH" evidence="2">
    <location>
        <begin position="75"/>
        <end position="144"/>
    </location>
</feature>
<dbReference type="AlphaFoldDB" id="A0A1H0GQ44"/>
<keyword evidence="1" id="KW-0472">Membrane</keyword>